<keyword evidence="3" id="KW-1185">Reference proteome</keyword>
<evidence type="ECO:0000313" key="3">
    <source>
        <dbReference type="Proteomes" id="UP001148614"/>
    </source>
</evidence>
<dbReference type="InterPro" id="IPR002925">
    <property type="entry name" value="Dienelactn_hydro"/>
</dbReference>
<dbReference type="PANTHER" id="PTHR47668">
    <property type="entry name" value="DIENELACTONE HYDROLASE FAMILY PROTEIN (AFU_ORTHOLOGUE AFUA_6G01940)"/>
    <property type="match status" value="1"/>
</dbReference>
<comment type="caution">
    <text evidence="2">The sequence shown here is derived from an EMBL/GenBank/DDBJ whole genome shotgun (WGS) entry which is preliminary data.</text>
</comment>
<evidence type="ECO:0000259" key="1">
    <source>
        <dbReference type="Pfam" id="PF01738"/>
    </source>
</evidence>
<dbReference type="Gene3D" id="3.40.50.1820">
    <property type="entry name" value="alpha/beta hydrolase"/>
    <property type="match status" value="1"/>
</dbReference>
<dbReference type="PANTHER" id="PTHR47668:SF1">
    <property type="entry name" value="DIENELACTONE HYDROLASE DOMAIN-CONTAINING PROTEIN-RELATED"/>
    <property type="match status" value="1"/>
</dbReference>
<organism evidence="2 3">
    <name type="scientific">Xylaria arbuscula</name>
    <dbReference type="NCBI Taxonomy" id="114810"/>
    <lineage>
        <taxon>Eukaryota</taxon>
        <taxon>Fungi</taxon>
        <taxon>Dikarya</taxon>
        <taxon>Ascomycota</taxon>
        <taxon>Pezizomycotina</taxon>
        <taxon>Sordariomycetes</taxon>
        <taxon>Xylariomycetidae</taxon>
        <taxon>Xylariales</taxon>
        <taxon>Xylariaceae</taxon>
        <taxon>Xylaria</taxon>
    </lineage>
</organism>
<dbReference type="InterPro" id="IPR029058">
    <property type="entry name" value="AB_hydrolase_fold"/>
</dbReference>
<accession>A0A9W8N7T3</accession>
<dbReference type="Pfam" id="PF01738">
    <property type="entry name" value="DLH"/>
    <property type="match status" value="1"/>
</dbReference>
<proteinExistence type="predicted"/>
<name>A0A9W8N7T3_9PEZI</name>
<dbReference type="GO" id="GO:0016787">
    <property type="term" value="F:hydrolase activity"/>
    <property type="evidence" value="ECO:0007669"/>
    <property type="project" value="InterPro"/>
</dbReference>
<dbReference type="VEuPathDB" id="FungiDB:F4678DRAFT_431491"/>
<evidence type="ECO:0000313" key="2">
    <source>
        <dbReference type="EMBL" id="KAJ3561590.1"/>
    </source>
</evidence>
<protein>
    <recommendedName>
        <fullName evidence="1">Dienelactone hydrolase domain-containing protein</fullName>
    </recommendedName>
</protein>
<sequence length="249" mass="27730">MITKNLTLLRIPPVVDEGYEPKGRYVDVAGIRTYVTGPSDANKAILAVYDIFGFYPQILQGADILATGNAEQSYQVFMPDFFNGSPAKMEWYPPTTDEHKAALTEWFKDALWSTHQPKIPGILQAAEELNINIKSWGIIGYCWGGKMANLVAGDESQLFKVAVQTSPARIDAGEAARVTIPTMLLASNGESVEDVKAYEESLSVPKYVERFEDQVHGFMSARADLKDDKVKAGYEKGYRLALKFFHEHL</sequence>
<gene>
    <name evidence="2" type="ORF">NPX13_g8885</name>
</gene>
<dbReference type="EMBL" id="JANPWZ010002043">
    <property type="protein sequence ID" value="KAJ3561590.1"/>
    <property type="molecule type" value="Genomic_DNA"/>
</dbReference>
<dbReference type="SUPFAM" id="SSF53474">
    <property type="entry name" value="alpha/beta-Hydrolases"/>
    <property type="match status" value="1"/>
</dbReference>
<dbReference type="Proteomes" id="UP001148614">
    <property type="component" value="Unassembled WGS sequence"/>
</dbReference>
<dbReference type="AlphaFoldDB" id="A0A9W8N7T3"/>
<reference evidence="2" key="1">
    <citation type="submission" date="2022-07" db="EMBL/GenBank/DDBJ databases">
        <title>Genome Sequence of Xylaria arbuscula.</title>
        <authorList>
            <person name="Buettner E."/>
        </authorList>
    </citation>
    <scope>NUCLEOTIDE SEQUENCE</scope>
    <source>
        <strain evidence="2">VT107</strain>
    </source>
</reference>
<feature type="domain" description="Dienelactone hydrolase" evidence="1">
    <location>
        <begin position="31"/>
        <end position="248"/>
    </location>
</feature>